<comment type="function">
    <text evidence="23">Zinc phosphodiesterase, which displays mitochondrial tRNA 3'-processing endonuclease activity. Involved in tRNA maturation, by removing a 3'-trailer from precursor tRNA. Associates with mitochondrial DNA complexes at the nucleoids to initiate RNA processing and ribosome assembly.</text>
</comment>
<dbReference type="InterPro" id="IPR047151">
    <property type="entry name" value="RNZ2-like"/>
</dbReference>
<dbReference type="EC" id="3.1.26.11" evidence="6"/>
<keyword evidence="8" id="KW-0597">Phosphoprotein</keyword>
<dbReference type="SUPFAM" id="SSF56281">
    <property type="entry name" value="Metallo-hydrolase/oxidoreductase"/>
    <property type="match status" value="2"/>
</dbReference>
<keyword evidence="15" id="KW-0809">Transit peptide</keyword>
<dbReference type="InterPro" id="IPR027794">
    <property type="entry name" value="tRNase_Z_dom"/>
</dbReference>
<keyword evidence="18" id="KW-1135">Mitochondrion nucleoid</keyword>
<evidence type="ECO:0000256" key="9">
    <source>
        <dbReference type="ARBA" id="ARBA00022694"/>
    </source>
</evidence>
<dbReference type="FunFam" id="3.60.15.10:FF:000051">
    <property type="entry name" value="Ribonuclease Z, mitochondrial"/>
    <property type="match status" value="1"/>
</dbReference>
<keyword evidence="17" id="KW-0539">Nucleus</keyword>
<evidence type="ECO:0000256" key="21">
    <source>
        <dbReference type="ARBA" id="ARBA00032104"/>
    </source>
</evidence>
<evidence type="ECO:0000256" key="4">
    <source>
        <dbReference type="ARBA" id="ARBA00004436"/>
    </source>
</evidence>
<evidence type="ECO:0000313" key="28">
    <source>
        <dbReference type="Proteomes" id="UP000472264"/>
    </source>
</evidence>
<reference evidence="27" key="3">
    <citation type="submission" date="2025-09" db="UniProtKB">
        <authorList>
            <consortium name="Ensembl"/>
        </authorList>
    </citation>
    <scope>IDENTIFICATION</scope>
</reference>
<evidence type="ECO:0000256" key="19">
    <source>
        <dbReference type="ARBA" id="ARBA00030689"/>
    </source>
</evidence>
<reference evidence="27" key="1">
    <citation type="submission" date="2021-04" db="EMBL/GenBank/DDBJ databases">
        <authorList>
            <consortium name="Wellcome Sanger Institute Data Sharing"/>
        </authorList>
    </citation>
    <scope>NUCLEOTIDE SEQUENCE [LARGE SCALE GENOMIC DNA]</scope>
</reference>
<evidence type="ECO:0000256" key="22">
    <source>
        <dbReference type="ARBA" id="ARBA00032616"/>
    </source>
</evidence>
<dbReference type="GO" id="GO:0005634">
    <property type="term" value="C:nucleus"/>
    <property type="evidence" value="ECO:0007669"/>
    <property type="project" value="UniProtKB-SubCell"/>
</dbReference>
<evidence type="ECO:0000256" key="14">
    <source>
        <dbReference type="ARBA" id="ARBA00022833"/>
    </source>
</evidence>
<evidence type="ECO:0000256" key="20">
    <source>
        <dbReference type="ARBA" id="ARBA00030729"/>
    </source>
</evidence>
<accession>A0A665TSS1</accession>
<dbReference type="Gene3D" id="3.60.15.10">
    <property type="entry name" value="Ribonuclease Z/Hydroxyacylglutathione hydrolase-like"/>
    <property type="match status" value="2"/>
</dbReference>
<feature type="region of interest" description="Disordered" evidence="25">
    <location>
        <begin position="788"/>
        <end position="837"/>
    </location>
</feature>
<dbReference type="Proteomes" id="UP000472264">
    <property type="component" value="Chromosome 8"/>
</dbReference>
<evidence type="ECO:0000256" key="16">
    <source>
        <dbReference type="ARBA" id="ARBA00023128"/>
    </source>
</evidence>
<comment type="subunit">
    <text evidence="24">Homodimer. Interacts with PTCD1.</text>
</comment>
<keyword evidence="14" id="KW-0862">Zinc</keyword>
<dbReference type="FunFam" id="3.60.15.10:FF:000014">
    <property type="entry name" value="Zinc phosphodiesterase ELAC protein 2"/>
    <property type="match status" value="1"/>
</dbReference>
<evidence type="ECO:0000256" key="13">
    <source>
        <dbReference type="ARBA" id="ARBA00022801"/>
    </source>
</evidence>
<evidence type="ECO:0000313" key="27">
    <source>
        <dbReference type="Ensembl" id="ENSENLP00000007106.1"/>
    </source>
</evidence>
<feature type="compositionally biased region" description="Basic and acidic residues" evidence="25">
    <location>
        <begin position="62"/>
        <end position="81"/>
    </location>
</feature>
<evidence type="ECO:0000256" key="2">
    <source>
        <dbReference type="ARBA" id="ARBA00001947"/>
    </source>
</evidence>
<sequence length="837" mass="93916">MNTAHLKLRYFTSLLVKGRAAPLLTRPDSPTILRFIRTMATNNIKDSKNNNINNNNNKKAKQKEPLRRLKTKEGRSKRGDVHGPSTVYLQVVGAGTRDNAASLYVFSEYNRYLFNCGEGTQRLMQEHKLKAAHLDNIFLTRLSWENVGGLSGMILTLKDTGVPECVLSGPPQLENYINAIKSFSGPLEDIKLSVRPYTAETYTDDTMTVHQVPIFGEFVFFFSASPPLLKCLRCQLTLVRPSPARDSSLVVAFICKLHPKKGNFLVPEALKLGLPVGTAAIGPLIKALKAGSSITFEGREIRPEQVCTPTDPGPIFVIVECPTEEFVDAVCTNQQLRRHQTEGEEDSAALVVHITPESVLKTETYKEWMERFPSTTQHLILNEQACTVHNIRSHKIQAQLNMIHPEIFPHLKSYKAEEPQAALNVAVVRAECLLKFQLRPVMEWQRDALPSCNAEEFVREAAEVPNFLEEVEKCRKICSTDAADLSGVEYPEVVFMGTGSALPMKIRNVSGTLVNISPSQSLLLDCGEGTFGQLCRHYGDDVDDVLCKISTVFISHLHADHHTGLLNLLYQRERAMRTSGKTFSPIYLIAPGQIMMWLNQYHDSCGEILNHIRYVNTSLSEDAEPTKPWMKSLIGAALEKNDLLKFQTCLVRHCKNAFACSFTHRSGWKLAFSGDTMPCDGFVRIGKDASLLIHEATLEDGMEAEAAEKRHSTTSQAIGIGMEMNAGFIMLNHFSQRYAKIPLFSEDFSDRVGISFDHMRICPGDLKILPRLIPALKTLFAEEIEEMEERREKRELKHPRGSSSERNMTGRAAKREQEEAATHIVETKRQKTSSMKQ</sequence>
<evidence type="ECO:0000256" key="6">
    <source>
        <dbReference type="ARBA" id="ARBA00012477"/>
    </source>
</evidence>
<dbReference type="GO" id="GO:0046872">
    <property type="term" value="F:metal ion binding"/>
    <property type="evidence" value="ECO:0007669"/>
    <property type="project" value="UniProtKB-KW"/>
</dbReference>
<keyword evidence="13" id="KW-0378">Hydrolase</keyword>
<dbReference type="Pfam" id="PF13691">
    <property type="entry name" value="Lactamase_B_4"/>
    <property type="match status" value="1"/>
</dbReference>
<organism evidence="27 28">
    <name type="scientific">Echeneis naucrates</name>
    <name type="common">Live sharksucker</name>
    <dbReference type="NCBI Taxonomy" id="173247"/>
    <lineage>
        <taxon>Eukaryota</taxon>
        <taxon>Metazoa</taxon>
        <taxon>Chordata</taxon>
        <taxon>Craniata</taxon>
        <taxon>Vertebrata</taxon>
        <taxon>Euteleostomi</taxon>
        <taxon>Actinopterygii</taxon>
        <taxon>Neopterygii</taxon>
        <taxon>Teleostei</taxon>
        <taxon>Neoteleostei</taxon>
        <taxon>Acanthomorphata</taxon>
        <taxon>Carangaria</taxon>
        <taxon>Carangiformes</taxon>
        <taxon>Echeneidae</taxon>
        <taxon>Echeneis</taxon>
    </lineage>
</organism>
<feature type="region of interest" description="Disordered" evidence="25">
    <location>
        <begin position="45"/>
        <end position="81"/>
    </location>
</feature>
<evidence type="ECO:0000256" key="7">
    <source>
        <dbReference type="ARBA" id="ARBA00013357"/>
    </source>
</evidence>
<evidence type="ECO:0000256" key="24">
    <source>
        <dbReference type="ARBA" id="ARBA00047136"/>
    </source>
</evidence>
<dbReference type="AlphaFoldDB" id="A0A665TSS1"/>
<gene>
    <name evidence="27" type="primary">elac2</name>
</gene>
<dbReference type="GO" id="GO:0042781">
    <property type="term" value="F:3'-tRNA processing endoribonuclease activity"/>
    <property type="evidence" value="ECO:0007669"/>
    <property type="project" value="UniProtKB-EC"/>
</dbReference>
<proteinExistence type="inferred from homology"/>
<evidence type="ECO:0000256" key="17">
    <source>
        <dbReference type="ARBA" id="ARBA00023242"/>
    </source>
</evidence>
<evidence type="ECO:0000259" key="26">
    <source>
        <dbReference type="Pfam" id="PF13691"/>
    </source>
</evidence>
<dbReference type="CDD" id="cd07718">
    <property type="entry name" value="RNaseZ_ELAC1_ELAC2-C-term-like_MBL-fold"/>
    <property type="match status" value="1"/>
</dbReference>
<dbReference type="PANTHER" id="PTHR12553:SF49">
    <property type="entry name" value="ZINC PHOSPHODIESTERASE ELAC PROTEIN 2"/>
    <property type="match status" value="1"/>
</dbReference>
<keyword evidence="10" id="KW-0540">Nuclease</keyword>
<evidence type="ECO:0000256" key="25">
    <source>
        <dbReference type="SAM" id="MobiDB-lite"/>
    </source>
</evidence>
<evidence type="ECO:0000256" key="1">
    <source>
        <dbReference type="ARBA" id="ARBA00000402"/>
    </source>
</evidence>
<dbReference type="Pfam" id="PF23023">
    <property type="entry name" value="Anti-Pycsar_Apyc1"/>
    <property type="match status" value="1"/>
</dbReference>
<keyword evidence="28" id="KW-1185">Reference proteome</keyword>
<evidence type="ECO:0000256" key="5">
    <source>
        <dbReference type="ARBA" id="ARBA00007823"/>
    </source>
</evidence>
<evidence type="ECO:0000256" key="8">
    <source>
        <dbReference type="ARBA" id="ARBA00022553"/>
    </source>
</evidence>
<evidence type="ECO:0000256" key="18">
    <source>
        <dbReference type="ARBA" id="ARBA00023271"/>
    </source>
</evidence>
<comment type="similarity">
    <text evidence="5">Belongs to the RNase Z family.</text>
</comment>
<dbReference type="InterPro" id="IPR036866">
    <property type="entry name" value="RibonucZ/Hydroxyglut_hydro"/>
</dbReference>
<evidence type="ECO:0000256" key="23">
    <source>
        <dbReference type="ARBA" id="ARBA00046098"/>
    </source>
</evidence>
<evidence type="ECO:0000256" key="3">
    <source>
        <dbReference type="ARBA" id="ARBA00004123"/>
    </source>
</evidence>
<feature type="compositionally biased region" description="Basic and acidic residues" evidence="25">
    <location>
        <begin position="813"/>
        <end position="829"/>
    </location>
</feature>
<keyword evidence="16" id="KW-0496">Mitochondrion</keyword>
<keyword evidence="9" id="KW-0819">tRNA processing</keyword>
<comment type="catalytic activity">
    <reaction evidence="1">
        <text>Endonucleolytic cleavage of RNA, removing extra 3' nucleotides from tRNA precursor, generating 3' termini of tRNAs. A 3'-hydroxy group is left at the tRNA terminus and a 5'-phosphoryl group is left at the trailer molecule.</text>
        <dbReference type="EC" id="3.1.26.11"/>
    </reaction>
</comment>
<dbReference type="GO" id="GO:0042645">
    <property type="term" value="C:mitochondrial nucleoid"/>
    <property type="evidence" value="ECO:0007669"/>
    <property type="project" value="UniProtKB-SubCell"/>
</dbReference>
<dbReference type="GO" id="GO:1990180">
    <property type="term" value="P:mitochondrial tRNA 3'-end processing"/>
    <property type="evidence" value="ECO:0007669"/>
    <property type="project" value="TreeGrafter"/>
</dbReference>
<evidence type="ECO:0000256" key="12">
    <source>
        <dbReference type="ARBA" id="ARBA00022759"/>
    </source>
</evidence>
<keyword evidence="11" id="KW-0479">Metal-binding</keyword>
<reference evidence="27" key="2">
    <citation type="submission" date="2025-08" db="UniProtKB">
        <authorList>
            <consortium name="Ensembl"/>
        </authorList>
    </citation>
    <scope>IDENTIFICATION</scope>
</reference>
<dbReference type="Ensembl" id="ENSENLT00000007412.1">
    <property type="protein sequence ID" value="ENSENLP00000007106.1"/>
    <property type="gene ID" value="ENSENLG00000002912.1"/>
</dbReference>
<dbReference type="PANTHER" id="PTHR12553">
    <property type="entry name" value="ZINC PHOSPHODIESTERASE ELAC PROTEIN 2"/>
    <property type="match status" value="1"/>
</dbReference>
<evidence type="ECO:0000256" key="11">
    <source>
        <dbReference type="ARBA" id="ARBA00022723"/>
    </source>
</evidence>
<protein>
    <recommendedName>
        <fullName evidence="7">Zinc phosphodiesterase ELAC protein 2</fullName>
        <ecNumber evidence="6">3.1.26.11</ecNumber>
    </recommendedName>
    <alternativeName>
        <fullName evidence="22">ElaC homolog protein 2</fullName>
    </alternativeName>
    <alternativeName>
        <fullName evidence="20">Ribonuclease Z 2</fullName>
    </alternativeName>
    <alternativeName>
        <fullName evidence="21">tRNA 3 endonuclease 2</fullName>
    </alternativeName>
    <alternativeName>
        <fullName evidence="19">tRNase Z 2</fullName>
    </alternativeName>
</protein>
<comment type="cofactor">
    <cofactor evidence="2">
        <name>Zn(2+)</name>
        <dbReference type="ChEBI" id="CHEBI:29105"/>
    </cofactor>
</comment>
<name>A0A665TSS1_ECHNA</name>
<keyword evidence="12" id="KW-0255">Endonuclease</keyword>
<comment type="subcellular location">
    <subcellularLocation>
        <location evidence="4">Mitochondrion matrix</location>
        <location evidence="4">Mitochondrion nucleoid</location>
    </subcellularLocation>
    <subcellularLocation>
        <location evidence="3">Nucleus</location>
    </subcellularLocation>
</comment>
<evidence type="ECO:0000256" key="15">
    <source>
        <dbReference type="ARBA" id="ARBA00022946"/>
    </source>
</evidence>
<feature type="domain" description="tRNase Z endonuclease" evidence="26">
    <location>
        <begin position="90"/>
        <end position="149"/>
    </location>
</feature>
<evidence type="ECO:0000256" key="10">
    <source>
        <dbReference type="ARBA" id="ARBA00022722"/>
    </source>
</evidence>